<reference evidence="2" key="2">
    <citation type="submission" date="2020-09" db="EMBL/GenBank/DDBJ databases">
        <authorList>
            <person name="Kikuchi T."/>
        </authorList>
    </citation>
    <scope>NUCLEOTIDE SEQUENCE</scope>
    <source>
        <strain evidence="2">Ka4C1</strain>
    </source>
</reference>
<dbReference type="SUPFAM" id="SSF81324">
    <property type="entry name" value="Voltage-gated potassium channels"/>
    <property type="match status" value="1"/>
</dbReference>
<protein>
    <submittedName>
        <fullName evidence="2">(pine wood nematode) hypothetical protein</fullName>
    </submittedName>
</protein>
<evidence type="ECO:0000313" key="3">
    <source>
        <dbReference type="Proteomes" id="UP000095284"/>
    </source>
</evidence>
<dbReference type="Proteomes" id="UP000659654">
    <property type="component" value="Unassembled WGS sequence"/>
</dbReference>
<accession>A0A1I7RS74</accession>
<keyword evidence="1" id="KW-0472">Membrane</keyword>
<organism evidence="3 5">
    <name type="scientific">Bursaphelenchus xylophilus</name>
    <name type="common">Pinewood nematode worm</name>
    <name type="synonym">Aphelenchoides xylophilus</name>
    <dbReference type="NCBI Taxonomy" id="6326"/>
    <lineage>
        <taxon>Eukaryota</taxon>
        <taxon>Metazoa</taxon>
        <taxon>Ecdysozoa</taxon>
        <taxon>Nematoda</taxon>
        <taxon>Chromadorea</taxon>
        <taxon>Rhabditida</taxon>
        <taxon>Tylenchina</taxon>
        <taxon>Tylenchomorpha</taxon>
        <taxon>Aphelenchoidea</taxon>
        <taxon>Aphelenchoididae</taxon>
        <taxon>Bursaphelenchus</taxon>
    </lineage>
</organism>
<evidence type="ECO:0000313" key="4">
    <source>
        <dbReference type="Proteomes" id="UP000659654"/>
    </source>
</evidence>
<dbReference type="EMBL" id="CAJFCV020000005">
    <property type="protein sequence ID" value="CAG9123154.1"/>
    <property type="molecule type" value="Genomic_DNA"/>
</dbReference>
<dbReference type="EMBL" id="CAJFDI010000005">
    <property type="protein sequence ID" value="CAD5231771.1"/>
    <property type="molecule type" value="Genomic_DNA"/>
</dbReference>
<evidence type="ECO:0000313" key="5">
    <source>
        <dbReference type="WBParaSite" id="BXY_0357800.1"/>
    </source>
</evidence>
<dbReference type="OrthoDB" id="297496at2759"/>
<proteinExistence type="predicted"/>
<keyword evidence="1" id="KW-1133">Transmembrane helix</keyword>
<dbReference type="eggNOG" id="KOG1418">
    <property type="taxonomic scope" value="Eukaryota"/>
</dbReference>
<reference evidence="5" key="1">
    <citation type="submission" date="2016-11" db="UniProtKB">
        <authorList>
            <consortium name="WormBaseParasite"/>
        </authorList>
    </citation>
    <scope>IDENTIFICATION</scope>
</reference>
<keyword evidence="1" id="KW-0812">Transmembrane</keyword>
<dbReference type="Proteomes" id="UP000582659">
    <property type="component" value="Unassembled WGS sequence"/>
</dbReference>
<dbReference type="Proteomes" id="UP000095284">
    <property type="component" value="Unplaced"/>
</dbReference>
<dbReference type="AlphaFoldDB" id="A0A1I7RS74"/>
<evidence type="ECO:0000313" key="2">
    <source>
        <dbReference type="EMBL" id="CAD5231771.1"/>
    </source>
</evidence>
<feature type="transmembrane region" description="Helical" evidence="1">
    <location>
        <begin position="21"/>
        <end position="41"/>
    </location>
</feature>
<evidence type="ECO:0000256" key="1">
    <source>
        <dbReference type="SAM" id="Phobius"/>
    </source>
</evidence>
<name>A0A1I7RS74_BURXY</name>
<keyword evidence="4" id="KW-1185">Reference proteome</keyword>
<sequence length="197" mass="23196">MLYKIVHKLKWFYKEYRLSHFLPFTVLITYTLIGAALFRHFELEPDEIRRKKYRESTEYAFNQIIKRMTEIQCGKGNGSSYHRHIQTRETKEALFWLIDYLNITTVIEERCDTSPWTWTGSLFYAGQLYTTIGMVRVASGTIARRPSSDHLLHNDRDPHLLDNSQRCGKNLIEDIEEDLQKDEIGQTEAAGQCQKDE</sequence>
<dbReference type="Gene3D" id="1.10.287.70">
    <property type="match status" value="1"/>
</dbReference>
<gene>
    <name evidence="2" type="ORF">BXYJ_LOCUS11867</name>
</gene>
<dbReference type="WBParaSite" id="BXY_0357800.1">
    <property type="protein sequence ID" value="BXY_0357800.1"/>
    <property type="gene ID" value="BXY_0357800"/>
</dbReference>